<gene>
    <name evidence="1" type="ORF">ABF77_18685</name>
</gene>
<dbReference type="Proteomes" id="UP000036013">
    <property type="component" value="Unassembled WGS sequence"/>
</dbReference>
<dbReference type="AlphaFoldDB" id="A0A837LC92"/>
<protein>
    <submittedName>
        <fullName evidence="1">Uncharacterized protein</fullName>
    </submittedName>
</protein>
<dbReference type="EMBL" id="LEDI01000105">
    <property type="protein sequence ID" value="KLP92213.1"/>
    <property type="molecule type" value="Genomic_DNA"/>
</dbReference>
<reference evidence="1 2" key="1">
    <citation type="submission" date="2015-06" db="EMBL/GenBank/DDBJ databases">
        <authorList>
            <person name="Adams M."/>
            <person name="Sutton G."/>
            <person name="Nelson K."/>
            <person name="Bonomo R."/>
            <person name="McCorrison J."/>
            <person name="Sanka R."/>
            <person name="Brinkac L."/>
            <person name="Nierman W."/>
        </authorList>
    </citation>
    <scope>NUCLEOTIDE SEQUENCE [LARGE SCALE GENOMIC DNA]</scope>
    <source>
        <strain evidence="1 2">GN02692</strain>
    </source>
</reference>
<evidence type="ECO:0000313" key="2">
    <source>
        <dbReference type="Proteomes" id="UP000036013"/>
    </source>
</evidence>
<accession>A0A837LC92</accession>
<comment type="caution">
    <text evidence="1">The sequence shown here is derived from an EMBL/GenBank/DDBJ whole genome shotgun (WGS) entry which is preliminary data.</text>
</comment>
<proteinExistence type="predicted"/>
<sequence>MKKIYRQQLEETLRVSPKTLERIVAAGKVPKPDGRDIRGHYWFMTPQLKKTIAAQKRPER</sequence>
<evidence type="ECO:0000313" key="1">
    <source>
        <dbReference type="EMBL" id="KLP92213.1"/>
    </source>
</evidence>
<name>A0A837LC92_9ENTR</name>
<organism evidence="1 2">
    <name type="scientific">Enterobacter roggenkampii</name>
    <dbReference type="NCBI Taxonomy" id="1812935"/>
    <lineage>
        <taxon>Bacteria</taxon>
        <taxon>Pseudomonadati</taxon>
        <taxon>Pseudomonadota</taxon>
        <taxon>Gammaproteobacteria</taxon>
        <taxon>Enterobacterales</taxon>
        <taxon>Enterobacteriaceae</taxon>
        <taxon>Enterobacter</taxon>
        <taxon>Enterobacter cloacae complex</taxon>
    </lineage>
</organism>